<reference evidence="2 3" key="1">
    <citation type="journal article" date="2021" name="BMC Biol.">
        <title>Horizontally acquired antibacterial genes associated with adaptive radiation of ladybird beetles.</title>
        <authorList>
            <person name="Li H.S."/>
            <person name="Tang X.F."/>
            <person name="Huang Y.H."/>
            <person name="Xu Z.Y."/>
            <person name="Chen M.L."/>
            <person name="Du X.Y."/>
            <person name="Qiu B.Y."/>
            <person name="Chen P.T."/>
            <person name="Zhang W."/>
            <person name="Slipinski A."/>
            <person name="Escalona H.E."/>
            <person name="Waterhouse R.M."/>
            <person name="Zwick A."/>
            <person name="Pang H."/>
        </authorList>
    </citation>
    <scope>NUCLEOTIDE SEQUENCE [LARGE SCALE GENOMIC DNA]</scope>
    <source>
        <strain evidence="2">SYSU2018</strain>
    </source>
</reference>
<proteinExistence type="predicted"/>
<feature type="non-terminal residue" evidence="2">
    <location>
        <position position="75"/>
    </location>
</feature>
<evidence type="ECO:0000313" key="3">
    <source>
        <dbReference type="Proteomes" id="UP001516400"/>
    </source>
</evidence>
<dbReference type="EMBL" id="JABFTP020000185">
    <property type="protein sequence ID" value="KAL3288839.1"/>
    <property type="molecule type" value="Genomic_DNA"/>
</dbReference>
<feature type="compositionally biased region" description="Low complexity" evidence="1">
    <location>
        <begin position="55"/>
        <end position="75"/>
    </location>
</feature>
<comment type="caution">
    <text evidence="2">The sequence shown here is derived from an EMBL/GenBank/DDBJ whole genome shotgun (WGS) entry which is preliminary data.</text>
</comment>
<evidence type="ECO:0000256" key="1">
    <source>
        <dbReference type="SAM" id="MobiDB-lite"/>
    </source>
</evidence>
<gene>
    <name evidence="2" type="ORF">HHI36_003286</name>
</gene>
<keyword evidence="3" id="KW-1185">Reference proteome</keyword>
<dbReference type="Proteomes" id="UP001516400">
    <property type="component" value="Unassembled WGS sequence"/>
</dbReference>
<name>A0ABD2PD65_9CUCU</name>
<sequence length="75" mass="8062">KLADQEIITIELQEVQDVQGSSPEESHASHGVTVEIENSKKILAVQNDQSPQPPQAAHQTQQAASTSQPSNTVMT</sequence>
<dbReference type="AlphaFoldDB" id="A0ABD2PD65"/>
<feature type="non-terminal residue" evidence="2">
    <location>
        <position position="1"/>
    </location>
</feature>
<accession>A0ABD2PD65</accession>
<organism evidence="2 3">
    <name type="scientific">Cryptolaemus montrouzieri</name>
    <dbReference type="NCBI Taxonomy" id="559131"/>
    <lineage>
        <taxon>Eukaryota</taxon>
        <taxon>Metazoa</taxon>
        <taxon>Ecdysozoa</taxon>
        <taxon>Arthropoda</taxon>
        <taxon>Hexapoda</taxon>
        <taxon>Insecta</taxon>
        <taxon>Pterygota</taxon>
        <taxon>Neoptera</taxon>
        <taxon>Endopterygota</taxon>
        <taxon>Coleoptera</taxon>
        <taxon>Polyphaga</taxon>
        <taxon>Cucujiformia</taxon>
        <taxon>Coccinelloidea</taxon>
        <taxon>Coccinellidae</taxon>
        <taxon>Scymninae</taxon>
        <taxon>Scymnini</taxon>
        <taxon>Cryptolaemus</taxon>
    </lineage>
</organism>
<protein>
    <submittedName>
        <fullName evidence="2">Uncharacterized protein</fullName>
    </submittedName>
</protein>
<feature type="region of interest" description="Disordered" evidence="1">
    <location>
        <begin position="14"/>
        <end position="75"/>
    </location>
</feature>
<evidence type="ECO:0000313" key="2">
    <source>
        <dbReference type="EMBL" id="KAL3288839.1"/>
    </source>
</evidence>